<feature type="compositionally biased region" description="Polar residues" evidence="1">
    <location>
        <begin position="14"/>
        <end position="29"/>
    </location>
</feature>
<protein>
    <submittedName>
        <fullName evidence="2">Uncharacterized protein</fullName>
    </submittedName>
</protein>
<evidence type="ECO:0000313" key="3">
    <source>
        <dbReference type="Proteomes" id="UP000794436"/>
    </source>
</evidence>
<gene>
    <name evidence="2" type="ORF">Poli38472_012490</name>
</gene>
<organism evidence="2 3">
    <name type="scientific">Pythium oligandrum</name>
    <name type="common">Mycoparasitic fungus</name>
    <dbReference type="NCBI Taxonomy" id="41045"/>
    <lineage>
        <taxon>Eukaryota</taxon>
        <taxon>Sar</taxon>
        <taxon>Stramenopiles</taxon>
        <taxon>Oomycota</taxon>
        <taxon>Peronosporomycetes</taxon>
        <taxon>Pythiales</taxon>
        <taxon>Pythiaceae</taxon>
        <taxon>Pythium</taxon>
    </lineage>
</organism>
<reference evidence="2" key="1">
    <citation type="submission" date="2019-03" db="EMBL/GenBank/DDBJ databases">
        <title>Long read genome sequence of the mycoparasitic Pythium oligandrum ATCC 38472 isolated from sugarbeet rhizosphere.</title>
        <authorList>
            <person name="Gaulin E."/>
        </authorList>
    </citation>
    <scope>NUCLEOTIDE SEQUENCE</scope>
    <source>
        <strain evidence="2">ATCC 38472_TT</strain>
    </source>
</reference>
<name>A0A8K1CPS4_PYTOL</name>
<proteinExistence type="predicted"/>
<sequence length="106" mass="12208">MGLSVDMAAPPQSDFATTSTTHKPQQRSHSAVRWAEPRSKTPQPTRHQPAYNHYHTWPKHHKMDINPEELALAATRARRMLVERQELANTAKGKRHRILLHAIFKC</sequence>
<feature type="region of interest" description="Disordered" evidence="1">
    <location>
        <begin position="1"/>
        <end position="53"/>
    </location>
</feature>
<accession>A0A8K1CPS4</accession>
<evidence type="ECO:0000256" key="1">
    <source>
        <dbReference type="SAM" id="MobiDB-lite"/>
    </source>
</evidence>
<evidence type="ECO:0000313" key="2">
    <source>
        <dbReference type="EMBL" id="TMW67374.1"/>
    </source>
</evidence>
<keyword evidence="3" id="KW-1185">Reference proteome</keyword>
<dbReference type="Proteomes" id="UP000794436">
    <property type="component" value="Unassembled WGS sequence"/>
</dbReference>
<dbReference type="AlphaFoldDB" id="A0A8K1CPS4"/>
<dbReference type="EMBL" id="SPLM01000005">
    <property type="protein sequence ID" value="TMW67374.1"/>
    <property type="molecule type" value="Genomic_DNA"/>
</dbReference>
<comment type="caution">
    <text evidence="2">The sequence shown here is derived from an EMBL/GenBank/DDBJ whole genome shotgun (WGS) entry which is preliminary data.</text>
</comment>